<dbReference type="EMBL" id="KQ483551">
    <property type="protein sequence ID" value="KYP46649.1"/>
    <property type="molecule type" value="Genomic_DNA"/>
</dbReference>
<evidence type="ECO:0000256" key="5">
    <source>
        <dbReference type="ARBA" id="ARBA00022729"/>
    </source>
</evidence>
<feature type="transmembrane region" description="Helical" evidence="13">
    <location>
        <begin position="423"/>
        <end position="443"/>
    </location>
</feature>
<proteinExistence type="predicted"/>
<dbReference type="InterPro" id="IPR024788">
    <property type="entry name" value="Malectin-like_Carb-bd_dom"/>
</dbReference>
<dbReference type="FunFam" id="3.30.200.20:FF:000039">
    <property type="entry name" value="receptor-like protein kinase FERONIA"/>
    <property type="match status" value="1"/>
</dbReference>
<keyword evidence="5" id="KW-0732">Signal</keyword>
<feature type="domain" description="Protein kinase" evidence="14">
    <location>
        <begin position="498"/>
        <end position="778"/>
    </location>
</feature>
<gene>
    <name evidence="15" type="ORF">KK1_031746</name>
</gene>
<dbReference type="GO" id="GO:0004714">
    <property type="term" value="F:transmembrane receptor protein tyrosine kinase activity"/>
    <property type="evidence" value="ECO:0007669"/>
    <property type="project" value="InterPro"/>
</dbReference>
<dbReference type="Gene3D" id="1.10.510.10">
    <property type="entry name" value="Transferase(Phosphotransferase) domain 1"/>
    <property type="match status" value="1"/>
</dbReference>
<evidence type="ECO:0000256" key="10">
    <source>
        <dbReference type="ARBA" id="ARBA00023136"/>
    </source>
</evidence>
<keyword evidence="9 13" id="KW-1133">Transmembrane helix</keyword>
<dbReference type="GO" id="GO:0016020">
    <property type="term" value="C:membrane"/>
    <property type="evidence" value="ECO:0007669"/>
    <property type="project" value="UniProtKB-SubCell"/>
</dbReference>
<keyword evidence="8 12" id="KW-0067">ATP-binding</keyword>
<dbReference type="Gramene" id="C.cajan_31272.t">
    <property type="protein sequence ID" value="C.cajan_31272.t.cds1"/>
    <property type="gene ID" value="C.cajan_31272"/>
</dbReference>
<dbReference type="SUPFAM" id="SSF56112">
    <property type="entry name" value="Protein kinase-like (PK-like)"/>
    <property type="match status" value="1"/>
</dbReference>
<dbReference type="Proteomes" id="UP000075243">
    <property type="component" value="Unassembled WGS sequence"/>
</dbReference>
<dbReference type="GO" id="GO:0005524">
    <property type="term" value="F:ATP binding"/>
    <property type="evidence" value="ECO:0007669"/>
    <property type="project" value="UniProtKB-UniRule"/>
</dbReference>
<dbReference type="Gene3D" id="3.30.200.20">
    <property type="entry name" value="Phosphorylase Kinase, domain 1"/>
    <property type="match status" value="1"/>
</dbReference>
<dbReference type="InterPro" id="IPR017441">
    <property type="entry name" value="Protein_kinase_ATP_BS"/>
</dbReference>
<dbReference type="Pfam" id="PF12819">
    <property type="entry name" value="Malectin_like"/>
    <property type="match status" value="1"/>
</dbReference>
<dbReference type="InterPro" id="IPR000719">
    <property type="entry name" value="Prot_kinase_dom"/>
</dbReference>
<reference evidence="15" key="1">
    <citation type="journal article" date="2012" name="Nat. Biotechnol.">
        <title>Draft genome sequence of pigeonpea (Cajanus cajan), an orphan legume crop of resource-poor farmers.</title>
        <authorList>
            <person name="Varshney R.K."/>
            <person name="Chen W."/>
            <person name="Li Y."/>
            <person name="Bharti A.K."/>
            <person name="Saxena R.K."/>
            <person name="Schlueter J.A."/>
            <person name="Donoghue M.T."/>
            <person name="Azam S."/>
            <person name="Fan G."/>
            <person name="Whaley A.M."/>
            <person name="Farmer A.D."/>
            <person name="Sheridan J."/>
            <person name="Iwata A."/>
            <person name="Tuteja R."/>
            <person name="Penmetsa R.V."/>
            <person name="Wu W."/>
            <person name="Upadhyaya H.D."/>
            <person name="Yang S.P."/>
            <person name="Shah T."/>
            <person name="Saxena K.B."/>
            <person name="Michael T."/>
            <person name="McCombie W.R."/>
            <person name="Yang B."/>
            <person name="Zhang G."/>
            <person name="Yang H."/>
            <person name="Wang J."/>
            <person name="Spillane C."/>
            <person name="Cook D.R."/>
            <person name="May G.D."/>
            <person name="Xu X."/>
            <person name="Jackson S.A."/>
        </authorList>
    </citation>
    <scope>NUCLEOTIDE SEQUENCE [LARGE SCALE GENOMIC DNA]</scope>
</reference>
<dbReference type="InterPro" id="IPR045272">
    <property type="entry name" value="ANXUR1/2-like"/>
</dbReference>
<keyword evidence="6 12" id="KW-0547">Nucleotide-binding</keyword>
<dbReference type="InterPro" id="IPR008271">
    <property type="entry name" value="Ser/Thr_kinase_AS"/>
</dbReference>
<evidence type="ECO:0000256" key="9">
    <source>
        <dbReference type="ARBA" id="ARBA00022989"/>
    </source>
</evidence>
<dbReference type="PANTHER" id="PTHR34590:SF15">
    <property type="entry name" value="PROTEIN KINASE DOMAIN-CONTAINING PROTEIN"/>
    <property type="match status" value="1"/>
</dbReference>
<evidence type="ECO:0000256" key="6">
    <source>
        <dbReference type="ARBA" id="ARBA00022741"/>
    </source>
</evidence>
<keyword evidence="3" id="KW-0808">Transferase</keyword>
<dbReference type="PROSITE" id="PS50011">
    <property type="entry name" value="PROTEIN_KINASE_DOM"/>
    <property type="match status" value="1"/>
</dbReference>
<dbReference type="PROSITE" id="PS00108">
    <property type="entry name" value="PROTEIN_KINASE_ST"/>
    <property type="match status" value="1"/>
</dbReference>
<dbReference type="CDD" id="cd14066">
    <property type="entry name" value="STKc_IRAK"/>
    <property type="match status" value="1"/>
</dbReference>
<dbReference type="Gene3D" id="2.60.120.430">
    <property type="entry name" value="Galactose-binding lectin"/>
    <property type="match status" value="2"/>
</dbReference>
<name>A0A151RVT2_CAJCA</name>
<keyword evidence="4 13" id="KW-0812">Transmembrane</keyword>
<evidence type="ECO:0000256" key="13">
    <source>
        <dbReference type="SAM" id="Phobius"/>
    </source>
</evidence>
<keyword evidence="15" id="KW-0675">Receptor</keyword>
<keyword evidence="10 13" id="KW-0472">Membrane</keyword>
<dbReference type="FunFam" id="2.60.120.430:FF:000003">
    <property type="entry name" value="FERONIA receptor-like kinase"/>
    <property type="match status" value="1"/>
</dbReference>
<dbReference type="PROSITE" id="PS00107">
    <property type="entry name" value="PROTEIN_KINASE_ATP"/>
    <property type="match status" value="1"/>
</dbReference>
<evidence type="ECO:0000313" key="16">
    <source>
        <dbReference type="Proteomes" id="UP000075243"/>
    </source>
</evidence>
<sequence>MTILFLSTHLQAYKPVDRFTISCGTTIESFDDERTWTGDTNSNLFLSHQDGTVSANATTQSPSSNQGPYTTARLSRSQFNYSFPVSPGPKFLRLFFYPASYPYFPRTDASFTVHSNQFTLLNAFNASLNADAEKTKTVFKEYIINVDGDRLNLSFTPSQPNSYAFINGIEVLSMPGDLYYTSANDTGFKLVGSDTPFGVRTNTALQTEYRIKVGGQGISPRNDTGLFRNWAGHDEDYLIKGKAPESNGQPGDLDSKMNITVNPDYVAPKELYRTARDMDTNATRNKTLKLTWVFPVDSGFTYMLRLHFCDPYPTSNNTSDRKFFVYIGSELAEDQAGVMGWSQKQNGLAVQKNYAVLIPKNDTQRKVNLFLQMQPYASSSNAFLNGVEIFKISEAGSNNLAGPNPQNDMPLQERKRSSKTVRIVVAGVVSGVVLISLVVYFIFLSGISKRCPLLVFWRTKSKSKSTLTNKFWAHSWDSSDLLCHRFYLVDIKAATNNFDKASIVGVGGFGDVYKGCFHNGGYPVVVAIKRLKASSKQGTEEFLNEIEMLSQLRHRHLVSLIGYCNNSKEKILVYRFMTRGNLRDHLYGTKKPPLPWKQRLQICIEAAHGLHYLHSCAAKHAIIHSDVKTTNILLDENWVAKVSDFGLSRIGPMGTSEAHVSTTAVKGSFGYLDPEYCNRQHLTVKSDVYSFGVVLFEVLCARPPLIHTADPKQESLAKWVKHCYQSGTMKHIVDPTLKGSISSECFALFCNVGLSCLSEVGNQRPSMNQVIATLQAALQLELRNEASSSH</sequence>
<dbReference type="PANTHER" id="PTHR34590">
    <property type="entry name" value="OS03G0124300 PROTEIN-RELATED"/>
    <property type="match status" value="1"/>
</dbReference>
<dbReference type="InterPro" id="IPR011009">
    <property type="entry name" value="Kinase-like_dom_sf"/>
</dbReference>
<accession>A0A151RVT2</accession>
<evidence type="ECO:0000256" key="8">
    <source>
        <dbReference type="ARBA" id="ARBA00022840"/>
    </source>
</evidence>
<evidence type="ECO:0000256" key="7">
    <source>
        <dbReference type="ARBA" id="ARBA00022777"/>
    </source>
</evidence>
<evidence type="ECO:0000256" key="3">
    <source>
        <dbReference type="ARBA" id="ARBA00022679"/>
    </source>
</evidence>
<protein>
    <submittedName>
        <fullName evidence="15">Receptor-like protein kinase FERONIA</fullName>
    </submittedName>
</protein>
<evidence type="ECO:0000256" key="12">
    <source>
        <dbReference type="PROSITE-ProRule" id="PRU10141"/>
    </source>
</evidence>
<dbReference type="FunFam" id="1.10.510.10:FF:000252">
    <property type="entry name" value="Receptor-like protein kinase FERONIA"/>
    <property type="match status" value="1"/>
</dbReference>
<evidence type="ECO:0000313" key="15">
    <source>
        <dbReference type="EMBL" id="KYP46649.1"/>
    </source>
</evidence>
<dbReference type="GO" id="GO:0004674">
    <property type="term" value="F:protein serine/threonine kinase activity"/>
    <property type="evidence" value="ECO:0007669"/>
    <property type="project" value="UniProtKB-KW"/>
</dbReference>
<dbReference type="FunFam" id="2.60.120.430:FF:000007">
    <property type="entry name" value="FERONIA receptor-like kinase"/>
    <property type="match status" value="1"/>
</dbReference>
<keyword evidence="2" id="KW-0723">Serine/threonine-protein kinase</keyword>
<dbReference type="SMART" id="SM00220">
    <property type="entry name" value="S_TKc"/>
    <property type="match status" value="1"/>
</dbReference>
<comment type="subcellular location">
    <subcellularLocation>
        <location evidence="1">Membrane</location>
        <topology evidence="1">Single-pass type I membrane protein</topology>
    </subcellularLocation>
</comment>
<organism evidence="15 16">
    <name type="scientific">Cajanus cajan</name>
    <name type="common">Pigeon pea</name>
    <name type="synonym">Cajanus indicus</name>
    <dbReference type="NCBI Taxonomy" id="3821"/>
    <lineage>
        <taxon>Eukaryota</taxon>
        <taxon>Viridiplantae</taxon>
        <taxon>Streptophyta</taxon>
        <taxon>Embryophyta</taxon>
        <taxon>Tracheophyta</taxon>
        <taxon>Spermatophyta</taxon>
        <taxon>Magnoliopsida</taxon>
        <taxon>eudicotyledons</taxon>
        <taxon>Gunneridae</taxon>
        <taxon>Pentapetalae</taxon>
        <taxon>rosids</taxon>
        <taxon>fabids</taxon>
        <taxon>Fabales</taxon>
        <taxon>Fabaceae</taxon>
        <taxon>Papilionoideae</taxon>
        <taxon>50 kb inversion clade</taxon>
        <taxon>NPAAA clade</taxon>
        <taxon>indigoferoid/millettioid clade</taxon>
        <taxon>Phaseoleae</taxon>
        <taxon>Cajanus</taxon>
    </lineage>
</organism>
<dbReference type="GO" id="GO:0010038">
    <property type="term" value="P:response to metal ion"/>
    <property type="evidence" value="ECO:0007669"/>
    <property type="project" value="UniProtKB-ARBA"/>
</dbReference>
<evidence type="ECO:0000256" key="1">
    <source>
        <dbReference type="ARBA" id="ARBA00004479"/>
    </source>
</evidence>
<evidence type="ECO:0000259" key="14">
    <source>
        <dbReference type="PROSITE" id="PS50011"/>
    </source>
</evidence>
<keyword evidence="16" id="KW-1185">Reference proteome</keyword>
<dbReference type="STRING" id="3821.A0A151RVT2"/>
<keyword evidence="11" id="KW-0325">Glycoprotein</keyword>
<feature type="binding site" evidence="12">
    <location>
        <position position="529"/>
    </location>
    <ligand>
        <name>ATP</name>
        <dbReference type="ChEBI" id="CHEBI:30616"/>
    </ligand>
</feature>
<evidence type="ECO:0000256" key="2">
    <source>
        <dbReference type="ARBA" id="ARBA00022527"/>
    </source>
</evidence>
<dbReference type="OMA" id="YRTERIT"/>
<keyword evidence="7 15" id="KW-0418">Kinase</keyword>
<evidence type="ECO:0000256" key="4">
    <source>
        <dbReference type="ARBA" id="ARBA00022692"/>
    </source>
</evidence>
<dbReference type="InterPro" id="IPR001245">
    <property type="entry name" value="Ser-Thr/Tyr_kinase_cat_dom"/>
</dbReference>
<dbReference type="Pfam" id="PF07714">
    <property type="entry name" value="PK_Tyr_Ser-Thr"/>
    <property type="match status" value="1"/>
</dbReference>
<dbReference type="AlphaFoldDB" id="A0A151RVT2"/>
<evidence type="ECO:0000256" key="11">
    <source>
        <dbReference type="ARBA" id="ARBA00023180"/>
    </source>
</evidence>